<evidence type="ECO:0000313" key="2">
    <source>
        <dbReference type="Proteomes" id="UP000533905"/>
    </source>
</evidence>
<gene>
    <name evidence="1" type="ORF">HGB41_18830</name>
</gene>
<organism evidence="1 2">
    <name type="scientific">Telluria aromaticivorans</name>
    <dbReference type="NCBI Taxonomy" id="2725995"/>
    <lineage>
        <taxon>Bacteria</taxon>
        <taxon>Pseudomonadati</taxon>
        <taxon>Pseudomonadota</taxon>
        <taxon>Betaproteobacteria</taxon>
        <taxon>Burkholderiales</taxon>
        <taxon>Oxalobacteraceae</taxon>
        <taxon>Telluria group</taxon>
        <taxon>Telluria</taxon>
    </lineage>
</organism>
<comment type="caution">
    <text evidence="1">The sequence shown here is derived from an EMBL/GenBank/DDBJ whole genome shotgun (WGS) entry which is preliminary data.</text>
</comment>
<accession>A0A7Y2K2B8</accession>
<sequence length="62" mass="6659">MSKCTLCGAEFHCAMQEGSPEPCWCTALPQAVPVPLPQEAAGCWCPACLRAQLEAALTQRPR</sequence>
<dbReference type="AlphaFoldDB" id="A0A7Y2K2B8"/>
<dbReference type="RefSeq" id="WP_171087303.1">
    <property type="nucleotide sequence ID" value="NZ_JABAIV010000007.1"/>
</dbReference>
<keyword evidence="2" id="KW-1185">Reference proteome</keyword>
<name>A0A7Y2K2B8_9BURK</name>
<dbReference type="Proteomes" id="UP000533905">
    <property type="component" value="Unassembled WGS sequence"/>
</dbReference>
<dbReference type="EMBL" id="JABAIV010000007">
    <property type="protein sequence ID" value="NNG25043.1"/>
    <property type="molecule type" value="Genomic_DNA"/>
</dbReference>
<dbReference type="Pfam" id="PF14375">
    <property type="entry name" value="Cys_rich_CWC"/>
    <property type="match status" value="1"/>
</dbReference>
<reference evidence="1 2" key="1">
    <citation type="submission" date="2020-04" db="EMBL/GenBank/DDBJ databases">
        <title>Massilia sp. nov., a cold adapted bacteria isolated from Arctic soil.</title>
        <authorList>
            <person name="Son J."/>
            <person name="Ka J.-O."/>
        </authorList>
    </citation>
    <scope>NUCLEOTIDE SEQUENCE [LARGE SCALE GENOMIC DNA]</scope>
    <source>
        <strain evidence="1 2">ML15P13</strain>
    </source>
</reference>
<evidence type="ECO:0000313" key="1">
    <source>
        <dbReference type="EMBL" id="NNG25043.1"/>
    </source>
</evidence>
<dbReference type="InterPro" id="IPR032720">
    <property type="entry name" value="Cys_rich_CWC"/>
</dbReference>
<protein>
    <submittedName>
        <fullName evidence="1">Cysteine-rich CWC family protein</fullName>
    </submittedName>
</protein>
<proteinExistence type="predicted"/>